<evidence type="ECO:0000313" key="2">
    <source>
        <dbReference type="EMBL" id="CAL1536325.1"/>
    </source>
</evidence>
<evidence type="ECO:0008006" key="4">
    <source>
        <dbReference type="Google" id="ProtNLM"/>
    </source>
</evidence>
<name>A0AAV2HS06_LYMST</name>
<dbReference type="SUPFAM" id="SSF53649">
    <property type="entry name" value="Alkaline phosphatase-like"/>
    <property type="match status" value="1"/>
</dbReference>
<reference evidence="2 3" key="1">
    <citation type="submission" date="2024-04" db="EMBL/GenBank/DDBJ databases">
        <authorList>
            <consortium name="Genoscope - CEA"/>
            <person name="William W."/>
        </authorList>
    </citation>
    <scope>NUCLEOTIDE SEQUENCE [LARGE SCALE GENOMIC DNA]</scope>
</reference>
<dbReference type="GO" id="GO:0005615">
    <property type="term" value="C:extracellular space"/>
    <property type="evidence" value="ECO:0007669"/>
    <property type="project" value="TreeGrafter"/>
</dbReference>
<proteinExistence type="predicted"/>
<protein>
    <recommendedName>
        <fullName evidence="4">Sulfatase N-terminal domain-containing protein</fullName>
    </recommendedName>
</protein>
<evidence type="ECO:0000313" key="3">
    <source>
        <dbReference type="Proteomes" id="UP001497497"/>
    </source>
</evidence>
<keyword evidence="1" id="KW-1133">Transmembrane helix</keyword>
<feature type="transmembrane region" description="Helical" evidence="1">
    <location>
        <begin position="27"/>
        <end position="45"/>
    </location>
</feature>
<organism evidence="2 3">
    <name type="scientific">Lymnaea stagnalis</name>
    <name type="common">Great pond snail</name>
    <name type="synonym">Helix stagnalis</name>
    <dbReference type="NCBI Taxonomy" id="6523"/>
    <lineage>
        <taxon>Eukaryota</taxon>
        <taxon>Metazoa</taxon>
        <taxon>Spiralia</taxon>
        <taxon>Lophotrochozoa</taxon>
        <taxon>Mollusca</taxon>
        <taxon>Gastropoda</taxon>
        <taxon>Heterobranchia</taxon>
        <taxon>Euthyneura</taxon>
        <taxon>Panpulmonata</taxon>
        <taxon>Hygrophila</taxon>
        <taxon>Lymnaeoidea</taxon>
        <taxon>Lymnaeidae</taxon>
        <taxon>Lymnaea</taxon>
    </lineage>
</organism>
<dbReference type="PANTHER" id="PTHR10974">
    <property type="entry name" value="FI08016P-RELATED"/>
    <property type="match status" value="1"/>
</dbReference>
<dbReference type="InterPro" id="IPR004245">
    <property type="entry name" value="DUF229"/>
</dbReference>
<dbReference type="Pfam" id="PF02995">
    <property type="entry name" value="DUF229"/>
    <property type="match status" value="1"/>
</dbReference>
<dbReference type="Gene3D" id="3.40.720.10">
    <property type="entry name" value="Alkaline Phosphatase, subunit A"/>
    <property type="match status" value="1"/>
</dbReference>
<keyword evidence="1" id="KW-0812">Transmembrane</keyword>
<sequence length="683" mass="77798">MTTDRRCCPGTCASDDRHCLAQPKLKVFILLVTFGFSVVLLERYVTPDRPYLLSVFEQRNDTDNGWLVSLLTRNTKAAVVDGDDPACVYPEVDPFHPNIMRLAGLDKKPFDCDGYLPDLTYVDGDKLIIDGKKVKAVANFTFCKYREIFKIPAKDKTAKLGSWSDTFKASTKLPDRAEFLLAVCENKASEIVSRTYHALTPQRDDLKELELLRLNKRQKEAGPKETLNVVMVGMDGTSRHQFIRAMNRTYAFLMEGNTSFDLSMYTQVGINTFPNYLPLLSGYNDDEVHAWWSSSKHLDPLDLIWKDFSQAGYRTLYTEDEPSIGGFHFAKKGFMFSPTDHYSHPISVAMEEDKDLWREGDHCAGGQPEINFHFNYMTRFMDAFADKPVYAMSFFTKLTHGEQTNNRRADDLTYRFYKALQDKGHLNRTLLITFSDHGPRWGSIRPTLNGMVESRAPYAILTFPRWFLDKYPDVAENLRTNTRRLTTHYDTHATLQDLIYFKAKGTIPLVPGKHGISLFKEIPKSRTCEGVPIPPEFCLCGHQQMEPVSTNSSMAQGLGDVVVRAINSKRTEKLCVALRLKETLQVYRIKLPRLGSDDKRVYKVKIQTIPGDAVYEGTIQTDKCEDKELLGYFEALRAGNTTNPLDVTVGDAIDRFTMYKGQADCEKEASKKPYCYCKDLIKS</sequence>
<dbReference type="InterPro" id="IPR017850">
    <property type="entry name" value="Alkaline_phosphatase_core_sf"/>
</dbReference>
<keyword evidence="3" id="KW-1185">Reference proteome</keyword>
<gene>
    <name evidence="2" type="ORF">GSLYS_00010238001</name>
</gene>
<evidence type="ECO:0000256" key="1">
    <source>
        <dbReference type="SAM" id="Phobius"/>
    </source>
</evidence>
<dbReference type="Proteomes" id="UP001497497">
    <property type="component" value="Unassembled WGS sequence"/>
</dbReference>
<dbReference type="EMBL" id="CAXITT010000226">
    <property type="protein sequence ID" value="CAL1536325.1"/>
    <property type="molecule type" value="Genomic_DNA"/>
</dbReference>
<dbReference type="AlphaFoldDB" id="A0AAV2HS06"/>
<keyword evidence="1" id="KW-0472">Membrane</keyword>
<dbReference type="FunFam" id="3.40.720.10:FF:000017">
    <property type="entry name" value="Predicted protein"/>
    <property type="match status" value="1"/>
</dbReference>
<dbReference type="CDD" id="cd16021">
    <property type="entry name" value="ALP_like"/>
    <property type="match status" value="1"/>
</dbReference>
<dbReference type="PANTHER" id="PTHR10974:SF1">
    <property type="entry name" value="FI08016P-RELATED"/>
    <property type="match status" value="1"/>
</dbReference>
<accession>A0AAV2HS06</accession>
<comment type="caution">
    <text evidence="2">The sequence shown here is derived from an EMBL/GenBank/DDBJ whole genome shotgun (WGS) entry which is preliminary data.</text>
</comment>